<comment type="similarity">
    <text evidence="2">Belongs to the fimbrial protein family.</text>
</comment>
<protein>
    <submittedName>
        <fullName evidence="5">Adhesin</fullName>
    </submittedName>
</protein>
<dbReference type="InterPro" id="IPR000259">
    <property type="entry name" value="Adhesion_dom_fimbrial"/>
</dbReference>
<dbReference type="PATRIC" id="fig|123899.6.peg.1832"/>
<feature type="domain" description="Fimbrial-type adhesion" evidence="4">
    <location>
        <begin position="241"/>
        <end position="393"/>
    </location>
</feature>
<dbReference type="Gene3D" id="2.60.40.3310">
    <property type="match status" value="1"/>
</dbReference>
<evidence type="ECO:0000313" key="5">
    <source>
        <dbReference type="EMBL" id="SAI69576.1"/>
    </source>
</evidence>
<evidence type="ECO:0000259" key="4">
    <source>
        <dbReference type="Pfam" id="PF00419"/>
    </source>
</evidence>
<name>A0A157SI35_9BORD</name>
<proteinExistence type="inferred from homology"/>
<gene>
    <name evidence="5" type="ORF">SAMEA3906487_01845</name>
</gene>
<comment type="subcellular location">
    <subcellularLocation>
        <location evidence="1">Fimbrium</location>
    </subcellularLocation>
</comment>
<dbReference type="GO" id="GO:0009289">
    <property type="term" value="C:pilus"/>
    <property type="evidence" value="ECO:0007669"/>
    <property type="project" value="UniProtKB-SubCell"/>
</dbReference>
<sequence length="394" mass="40456">MRWLKKQAPGHAGIAMIRVAIAGAFGVLAWAPQVLAGPMDARAVETNCYANPGGSAPSGTVYQAYNSAAFQKVIPPAQSTIPVPSNPVRGTVLMQMSSPLPYLTGGGQGQAAPYYRCPPGAIEEFRPPAGVLIPGMADVYYTTVPGIGFRVAYFAGGTGSYGTARYAPQTFVNSYNSGVMIFPFAGVDIGSAARAQIELVATGDPISPGVIQAGSVLARSYLSAGGNAPAQTLYSVSLQSNVTISVPTCTAPAQSGLTMTLPDVSTTTLLANGEGPMTDTTIRVNCTASSQNSPSMTISSAYLAPGTTNALTNISSATDKAEGVGVEVWIGSQSGTYTRPTFGLAAPNHGIPAGTTPTSSWDFIIGAKLKQLGLANQVRPGPVRSTATLTFTYN</sequence>
<evidence type="ECO:0000256" key="2">
    <source>
        <dbReference type="ARBA" id="ARBA00006671"/>
    </source>
</evidence>
<dbReference type="Gene3D" id="2.60.40.1090">
    <property type="entry name" value="Fimbrial-type adhesion domain"/>
    <property type="match status" value="1"/>
</dbReference>
<dbReference type="OrthoDB" id="8654264at2"/>
<dbReference type="GeneID" id="56590874"/>
<dbReference type="AlphaFoldDB" id="A0A157SI35"/>
<dbReference type="InterPro" id="IPR050263">
    <property type="entry name" value="Bact_Fimbrial_Adh_Pro"/>
</dbReference>
<dbReference type="PANTHER" id="PTHR33420">
    <property type="entry name" value="FIMBRIAL SUBUNIT ELFA-RELATED"/>
    <property type="match status" value="1"/>
</dbReference>
<dbReference type="GO" id="GO:0043709">
    <property type="term" value="P:cell adhesion involved in single-species biofilm formation"/>
    <property type="evidence" value="ECO:0007669"/>
    <property type="project" value="TreeGrafter"/>
</dbReference>
<keyword evidence="3" id="KW-0281">Fimbrium</keyword>
<dbReference type="eggNOG" id="COG3539">
    <property type="taxonomic scope" value="Bacteria"/>
</dbReference>
<dbReference type="PANTHER" id="PTHR33420:SF14">
    <property type="entry name" value="TYPE 1 FIMBRIN D-MANNOSE SPECIFIC ADHESIN"/>
    <property type="match status" value="1"/>
</dbReference>
<dbReference type="Pfam" id="PF00419">
    <property type="entry name" value="Fimbrial"/>
    <property type="match status" value="1"/>
</dbReference>
<dbReference type="InterPro" id="IPR008966">
    <property type="entry name" value="Adhesion_dom_sf"/>
</dbReference>
<dbReference type="STRING" id="123899.SAMEA3906487_01845"/>
<dbReference type="SUPFAM" id="SSF49401">
    <property type="entry name" value="Bacterial adhesins"/>
    <property type="match status" value="1"/>
</dbReference>
<evidence type="ECO:0000256" key="1">
    <source>
        <dbReference type="ARBA" id="ARBA00004561"/>
    </source>
</evidence>
<reference evidence="5 6" key="1">
    <citation type="submission" date="2016-04" db="EMBL/GenBank/DDBJ databases">
        <authorList>
            <consortium name="Pathogen Informatics"/>
        </authorList>
    </citation>
    <scope>NUCLEOTIDE SEQUENCE [LARGE SCALE GENOMIC DNA]</scope>
    <source>
        <strain evidence="5 6">H044680328</strain>
    </source>
</reference>
<dbReference type="InterPro" id="IPR036937">
    <property type="entry name" value="Adhesion_dom_fimbrial_sf"/>
</dbReference>
<dbReference type="Proteomes" id="UP000076825">
    <property type="component" value="Chromosome 1"/>
</dbReference>
<dbReference type="RefSeq" id="WP_033535491.1">
    <property type="nucleotide sequence ID" value="NZ_CP016340.1"/>
</dbReference>
<accession>A0A157SI35</accession>
<dbReference type="KEGG" id="btrm:SAMEA390648701845"/>
<organism evidence="5 6">
    <name type="scientific">Bordetella trematum</name>
    <dbReference type="NCBI Taxonomy" id="123899"/>
    <lineage>
        <taxon>Bacteria</taxon>
        <taxon>Pseudomonadati</taxon>
        <taxon>Pseudomonadota</taxon>
        <taxon>Betaproteobacteria</taxon>
        <taxon>Burkholderiales</taxon>
        <taxon>Alcaligenaceae</taxon>
        <taxon>Bordetella</taxon>
    </lineage>
</organism>
<evidence type="ECO:0000313" key="6">
    <source>
        <dbReference type="Proteomes" id="UP000076825"/>
    </source>
</evidence>
<dbReference type="EMBL" id="LT546645">
    <property type="protein sequence ID" value="SAI69576.1"/>
    <property type="molecule type" value="Genomic_DNA"/>
</dbReference>
<keyword evidence="6" id="KW-1185">Reference proteome</keyword>
<evidence type="ECO:0000256" key="3">
    <source>
        <dbReference type="ARBA" id="ARBA00023263"/>
    </source>
</evidence>